<dbReference type="CDD" id="cd06257">
    <property type="entry name" value="DnaJ"/>
    <property type="match status" value="1"/>
</dbReference>
<proteinExistence type="predicted"/>
<accession>A0A7W6NMM8</accession>
<dbReference type="InterPro" id="IPR002939">
    <property type="entry name" value="DnaJ_C"/>
</dbReference>
<keyword evidence="3" id="KW-1185">Reference proteome</keyword>
<dbReference type="RefSeq" id="WP_183367866.1">
    <property type="nucleotide sequence ID" value="NZ_JACIEZ010000010.1"/>
</dbReference>
<dbReference type="InterPro" id="IPR008971">
    <property type="entry name" value="HSP40/DnaJ_pept-bd"/>
</dbReference>
<dbReference type="GO" id="GO:0051082">
    <property type="term" value="F:unfolded protein binding"/>
    <property type="evidence" value="ECO:0007669"/>
    <property type="project" value="InterPro"/>
</dbReference>
<dbReference type="Pfam" id="PF00226">
    <property type="entry name" value="DnaJ"/>
    <property type="match status" value="1"/>
</dbReference>
<dbReference type="FunFam" id="2.60.260.20:FF:000013">
    <property type="entry name" value="DnaJ subfamily B member 11"/>
    <property type="match status" value="1"/>
</dbReference>
<dbReference type="SMART" id="SM00271">
    <property type="entry name" value="DnaJ"/>
    <property type="match status" value="1"/>
</dbReference>
<dbReference type="InterPro" id="IPR036869">
    <property type="entry name" value="J_dom_sf"/>
</dbReference>
<evidence type="ECO:0000313" key="3">
    <source>
        <dbReference type="Proteomes" id="UP000528286"/>
    </source>
</evidence>
<dbReference type="EMBL" id="JACIEZ010000010">
    <property type="protein sequence ID" value="MBB4066610.1"/>
    <property type="molecule type" value="Genomic_DNA"/>
</dbReference>
<dbReference type="PROSITE" id="PS00636">
    <property type="entry name" value="DNAJ_1"/>
    <property type="match status" value="1"/>
</dbReference>
<dbReference type="GO" id="GO:0005737">
    <property type="term" value="C:cytoplasm"/>
    <property type="evidence" value="ECO:0007669"/>
    <property type="project" value="TreeGrafter"/>
</dbReference>
<dbReference type="AlphaFoldDB" id="A0A7W6NMM8"/>
<dbReference type="SUPFAM" id="SSF46565">
    <property type="entry name" value="Chaperone J-domain"/>
    <property type="match status" value="1"/>
</dbReference>
<evidence type="ECO:0000259" key="1">
    <source>
        <dbReference type="PROSITE" id="PS50076"/>
    </source>
</evidence>
<dbReference type="SUPFAM" id="SSF49493">
    <property type="entry name" value="HSP40/DnaJ peptide-binding domain"/>
    <property type="match status" value="2"/>
</dbReference>
<sequence length="303" mass="32550">MAKDPYEILGVAKSASQKDIQSAYRKLAKTLHPDLNPGDKAAEEKFKAVSAAYAILGDEEKRKKFDAGEIDASGMEQPSREFYREYANAGGDHGRYTYSGGFSDFGDADDFLSGIFGRRAGADRNQPFRGRDRHYALSVEFLDAVNGGSMKVNLPEGGALDIRIPPGTRDGQTLRLKGKGEPGLNGGPQGDALIDITVKPHPFYERDGDDIRLDVPVSIKEAVLGGKIRVPTPTGPVSVTLPPHSSSGKVLRLKGKGVSRAGGAGDIYITIRLVLPEKPDAALEAFVRDWAAEGDNPRRAMGV</sequence>
<dbReference type="Proteomes" id="UP000528286">
    <property type="component" value="Unassembled WGS sequence"/>
</dbReference>
<dbReference type="CDD" id="cd10747">
    <property type="entry name" value="DnaJ_C"/>
    <property type="match status" value="1"/>
</dbReference>
<dbReference type="Gene3D" id="2.60.260.20">
    <property type="entry name" value="Urease metallochaperone UreE, N-terminal domain"/>
    <property type="match status" value="2"/>
</dbReference>
<dbReference type="Gene3D" id="1.10.287.110">
    <property type="entry name" value="DnaJ domain"/>
    <property type="match status" value="1"/>
</dbReference>
<organism evidence="2 3">
    <name type="scientific">Gellertiella hungarica</name>
    <dbReference type="NCBI Taxonomy" id="1572859"/>
    <lineage>
        <taxon>Bacteria</taxon>
        <taxon>Pseudomonadati</taxon>
        <taxon>Pseudomonadota</taxon>
        <taxon>Alphaproteobacteria</taxon>
        <taxon>Hyphomicrobiales</taxon>
        <taxon>Rhizobiaceae</taxon>
        <taxon>Gellertiella</taxon>
    </lineage>
</organism>
<dbReference type="InterPro" id="IPR001623">
    <property type="entry name" value="DnaJ_domain"/>
</dbReference>
<dbReference type="PANTHER" id="PTHR43096:SF10">
    <property type="entry name" value="CHAPERONE PROTEIN DNAJ A6, CHLOROPLASTIC"/>
    <property type="match status" value="1"/>
</dbReference>
<dbReference type="PANTHER" id="PTHR43096">
    <property type="entry name" value="DNAJ HOMOLOG 1, MITOCHONDRIAL-RELATED"/>
    <property type="match status" value="1"/>
</dbReference>
<dbReference type="PRINTS" id="PR00625">
    <property type="entry name" value="JDOMAIN"/>
</dbReference>
<name>A0A7W6NMM8_9HYPH</name>
<feature type="domain" description="J" evidence="1">
    <location>
        <begin position="4"/>
        <end position="69"/>
    </location>
</feature>
<dbReference type="PROSITE" id="PS50076">
    <property type="entry name" value="DNAJ_2"/>
    <property type="match status" value="1"/>
</dbReference>
<evidence type="ECO:0000313" key="2">
    <source>
        <dbReference type="EMBL" id="MBB4066610.1"/>
    </source>
</evidence>
<gene>
    <name evidence="2" type="ORF">GGR23_003827</name>
</gene>
<dbReference type="Pfam" id="PF01556">
    <property type="entry name" value="DnaJ_C"/>
    <property type="match status" value="1"/>
</dbReference>
<comment type="caution">
    <text evidence="2">The sequence shown here is derived from an EMBL/GenBank/DDBJ whole genome shotgun (WGS) entry which is preliminary data.</text>
</comment>
<protein>
    <submittedName>
        <fullName evidence="2">DnaJ-class molecular chaperone</fullName>
    </submittedName>
</protein>
<dbReference type="GO" id="GO:0042026">
    <property type="term" value="P:protein refolding"/>
    <property type="evidence" value="ECO:0007669"/>
    <property type="project" value="TreeGrafter"/>
</dbReference>
<reference evidence="2 3" key="1">
    <citation type="submission" date="2020-08" db="EMBL/GenBank/DDBJ databases">
        <title>Genomic Encyclopedia of Type Strains, Phase IV (KMG-IV): sequencing the most valuable type-strain genomes for metagenomic binning, comparative biology and taxonomic classification.</title>
        <authorList>
            <person name="Goeker M."/>
        </authorList>
    </citation>
    <scope>NUCLEOTIDE SEQUENCE [LARGE SCALE GENOMIC DNA]</scope>
    <source>
        <strain evidence="2 3">DSM 29853</strain>
    </source>
</reference>
<dbReference type="InterPro" id="IPR018253">
    <property type="entry name" value="DnaJ_domain_CS"/>
</dbReference>